<dbReference type="Gene3D" id="3.40.50.12500">
    <property type="match status" value="1"/>
</dbReference>
<dbReference type="RefSeq" id="WP_235862313.1">
    <property type="nucleotide sequence ID" value="NZ_FWFL01000008.1"/>
</dbReference>
<dbReference type="InterPro" id="IPR026286">
    <property type="entry name" value="MaiA/AMDase"/>
</dbReference>
<dbReference type="AlphaFoldDB" id="A0A1Y5T474"/>
<keyword evidence="1" id="KW-0456">Lyase</keyword>
<dbReference type="Pfam" id="PF17645">
    <property type="entry name" value="Amdase"/>
    <property type="match status" value="1"/>
</dbReference>
<dbReference type="EC" id="4.1.1.76" evidence="1"/>
<dbReference type="EMBL" id="FWFL01000008">
    <property type="protein sequence ID" value="SLN55476.1"/>
    <property type="molecule type" value="Genomic_DNA"/>
</dbReference>
<dbReference type="PANTHER" id="PTHR40267">
    <property type="entry name" value="BLR3294 PROTEIN"/>
    <property type="match status" value="1"/>
</dbReference>
<organism evidence="1 2">
    <name type="scientific">Roseovarius litorisediminis</name>
    <dbReference type="NCBI Taxonomy" id="1312363"/>
    <lineage>
        <taxon>Bacteria</taxon>
        <taxon>Pseudomonadati</taxon>
        <taxon>Pseudomonadota</taxon>
        <taxon>Alphaproteobacteria</taxon>
        <taxon>Rhodobacterales</taxon>
        <taxon>Roseobacteraceae</taxon>
        <taxon>Roseovarius</taxon>
    </lineage>
</organism>
<keyword evidence="2" id="KW-1185">Reference proteome</keyword>
<proteinExistence type="predicted"/>
<dbReference type="PANTHER" id="PTHR40267:SF1">
    <property type="entry name" value="BLR3294 PROTEIN"/>
    <property type="match status" value="1"/>
</dbReference>
<evidence type="ECO:0000313" key="1">
    <source>
        <dbReference type="EMBL" id="SLN55476.1"/>
    </source>
</evidence>
<reference evidence="1 2" key="1">
    <citation type="submission" date="2017-03" db="EMBL/GenBank/DDBJ databases">
        <authorList>
            <person name="Afonso C.L."/>
            <person name="Miller P.J."/>
            <person name="Scott M.A."/>
            <person name="Spackman E."/>
            <person name="Goraichik I."/>
            <person name="Dimitrov K.M."/>
            <person name="Suarez D.L."/>
            <person name="Swayne D.E."/>
        </authorList>
    </citation>
    <scope>NUCLEOTIDE SEQUENCE [LARGE SCALE GENOMIC DNA]</scope>
    <source>
        <strain evidence="1 2">CECT 8287</strain>
    </source>
</reference>
<dbReference type="PIRSF" id="PIRSF015736">
    <property type="entry name" value="MI"/>
    <property type="match status" value="1"/>
</dbReference>
<protein>
    <submittedName>
        <fullName evidence="1">Arylmalonate decarboxylase</fullName>
        <ecNumber evidence="1">4.1.1.76</ecNumber>
    </submittedName>
</protein>
<accession>A0A1Y5T474</accession>
<evidence type="ECO:0000313" key="2">
    <source>
        <dbReference type="Proteomes" id="UP000193827"/>
    </source>
</evidence>
<dbReference type="Proteomes" id="UP000193827">
    <property type="component" value="Unassembled WGS sequence"/>
</dbReference>
<dbReference type="GO" id="GO:0047436">
    <property type="term" value="F:arylmalonate decarboxylase activity"/>
    <property type="evidence" value="ECO:0007669"/>
    <property type="project" value="UniProtKB-EC"/>
</dbReference>
<sequence>MDKPLQMTNSQRQAVLDNVRFDVGRNARAKIGFVLIPNEQTIEDDMIRHLPAGVGAYFCRATMPREISTDSLAQLRGSLADTAARILPDDGLDVIAFACTSGTVAVGEEASCAELVKGAPGSKTSTLAGAVRKALTAVGARKIVLGSPYIPELNDNVVQYLESAGFTVLNAHGMGLNYDTEMIRVAPDYLIEFAHAIDEPDADAVLLSCGALRSIDVVDQIEQSLGKPVICSNQAMLWDCLRLAGVHDRLPGLGCLLRDH</sequence>
<dbReference type="InterPro" id="IPR053714">
    <property type="entry name" value="Iso_Racemase_Enz_sf"/>
</dbReference>
<gene>
    <name evidence="1" type="ORF">PEL8287_02972</name>
</gene>
<name>A0A1Y5T474_9RHOB</name>